<dbReference type="Pfam" id="PF13460">
    <property type="entry name" value="NAD_binding_10"/>
    <property type="match status" value="1"/>
</dbReference>
<dbReference type="Pfam" id="PF03073">
    <property type="entry name" value="TspO_MBR"/>
    <property type="match status" value="1"/>
</dbReference>
<dbReference type="InterPro" id="IPR038330">
    <property type="entry name" value="TspO/MBR-related_sf"/>
</dbReference>
<dbReference type="SUPFAM" id="SSF51735">
    <property type="entry name" value="NAD(P)-binding Rossmann-fold domains"/>
    <property type="match status" value="1"/>
</dbReference>
<dbReference type="RefSeq" id="WP_034714479.1">
    <property type="nucleotide sequence ID" value="NZ_AWQS01000029.1"/>
</dbReference>
<evidence type="ECO:0000259" key="7">
    <source>
        <dbReference type="Pfam" id="PF13460"/>
    </source>
</evidence>
<feature type="domain" description="NAD(P)-binding" evidence="7">
    <location>
        <begin position="49"/>
        <end position="155"/>
    </location>
</feature>
<name>W9GPX0_9MICO</name>
<dbReference type="GO" id="GO:0003677">
    <property type="term" value="F:DNA binding"/>
    <property type="evidence" value="ECO:0007669"/>
    <property type="project" value="UniProtKB-KW"/>
</dbReference>
<protein>
    <submittedName>
        <fullName evidence="8">DNA-binding protein</fullName>
    </submittedName>
</protein>
<comment type="similarity">
    <text evidence="2">Belongs to the TspO/BZRP family.</text>
</comment>
<proteinExistence type="inferred from homology"/>
<accession>W9GPX0</accession>
<dbReference type="PATRIC" id="fig|584657.3.peg.1154"/>
<comment type="caution">
    <text evidence="8">The sequence shown here is derived from an EMBL/GenBank/DDBJ whole genome shotgun (WGS) entry which is preliminary data.</text>
</comment>
<dbReference type="Gene3D" id="1.20.1260.100">
    <property type="entry name" value="TspO/MBR protein"/>
    <property type="match status" value="1"/>
</dbReference>
<dbReference type="InterPro" id="IPR016040">
    <property type="entry name" value="NAD(P)-bd_dom"/>
</dbReference>
<keyword evidence="8" id="KW-0238">DNA-binding</keyword>
<feature type="region of interest" description="Disordered" evidence="6">
    <location>
        <begin position="1"/>
        <end position="43"/>
    </location>
</feature>
<evidence type="ECO:0000313" key="8">
    <source>
        <dbReference type="EMBL" id="EWT06878.1"/>
    </source>
</evidence>
<evidence type="ECO:0000256" key="1">
    <source>
        <dbReference type="ARBA" id="ARBA00004141"/>
    </source>
</evidence>
<dbReference type="CDD" id="cd15904">
    <property type="entry name" value="TSPO_MBR"/>
    <property type="match status" value="1"/>
</dbReference>
<evidence type="ECO:0000256" key="4">
    <source>
        <dbReference type="ARBA" id="ARBA00022989"/>
    </source>
</evidence>
<dbReference type="InterPro" id="IPR036291">
    <property type="entry name" value="NAD(P)-bd_dom_sf"/>
</dbReference>
<dbReference type="PANTHER" id="PTHR10057">
    <property type="entry name" value="PERIPHERAL-TYPE BENZODIAZEPINE RECEPTOR"/>
    <property type="match status" value="1"/>
</dbReference>
<dbReference type="AlphaFoldDB" id="W9GPX0"/>
<organism evidence="8 9">
    <name type="scientific">Intrasporangium chromatireducens Q5-1</name>
    <dbReference type="NCBI Taxonomy" id="584657"/>
    <lineage>
        <taxon>Bacteria</taxon>
        <taxon>Bacillati</taxon>
        <taxon>Actinomycetota</taxon>
        <taxon>Actinomycetes</taxon>
        <taxon>Micrococcales</taxon>
        <taxon>Intrasporangiaceae</taxon>
        <taxon>Intrasporangium</taxon>
    </lineage>
</organism>
<dbReference type="GO" id="GO:0033013">
    <property type="term" value="P:tetrapyrrole metabolic process"/>
    <property type="evidence" value="ECO:0007669"/>
    <property type="project" value="UniProtKB-ARBA"/>
</dbReference>
<sequence>MTNDPRPGPAPTTGPDLNGRTPTGVATEETAPGAAPGGPGGRGTALVTGATGYIGGRLVPALLRDGWRVRVLARKASRIEAKPWHDRVEIVEGDAGSPADLDRAMAGVTVAYFLIHSMGDGDDFAEHDRSLASNFGRAARDAGVRRIVYLGGLHPRGEDLSEHLASREEVGRILLGSGVPTAVLQAAVVLGTGSASFDMLRHLASRLPVMIAPKWLRNRVQPIAIADAIHYLVGAARLPDSVSRTFDIGGPEVMTYEEMLRRYAELTGHGRRLIATVPVLTPRLASLWIGLVTPLDTGLARTLIDSVVHEVVCTENDIRELVGAPPGGLTTFAEAVGASAQDAVPDRGPRNLAVTSAATAAAAVAGSVATTTGAVWYRSLDLPPWQPPQLAFPVVWTALYADIATTSAAVLTDLERQGRVEEARAYRRALFVNLSLNAGWSVVFWRFRRPWVAAVESALLTASSADLARRAGASSSARRARLVPYAAWTAFATALTTSIARRN</sequence>
<evidence type="ECO:0000256" key="3">
    <source>
        <dbReference type="ARBA" id="ARBA00022692"/>
    </source>
</evidence>
<keyword evidence="4" id="KW-1133">Transmembrane helix</keyword>
<evidence type="ECO:0000256" key="5">
    <source>
        <dbReference type="ARBA" id="ARBA00023136"/>
    </source>
</evidence>
<dbReference type="EMBL" id="AWQS01000029">
    <property type="protein sequence ID" value="EWT06878.1"/>
    <property type="molecule type" value="Genomic_DNA"/>
</dbReference>
<keyword evidence="9" id="KW-1185">Reference proteome</keyword>
<dbReference type="InterPro" id="IPR004307">
    <property type="entry name" value="TspO_MBR"/>
</dbReference>
<keyword evidence="5" id="KW-0472">Membrane</keyword>
<evidence type="ECO:0000256" key="6">
    <source>
        <dbReference type="SAM" id="MobiDB-lite"/>
    </source>
</evidence>
<gene>
    <name evidence="8" type="ORF">N864_14320</name>
</gene>
<feature type="compositionally biased region" description="Low complexity" evidence="6">
    <location>
        <begin position="23"/>
        <end position="34"/>
    </location>
</feature>
<dbReference type="GO" id="GO:0016020">
    <property type="term" value="C:membrane"/>
    <property type="evidence" value="ECO:0007669"/>
    <property type="project" value="UniProtKB-SubCell"/>
</dbReference>
<evidence type="ECO:0000256" key="2">
    <source>
        <dbReference type="ARBA" id="ARBA00007524"/>
    </source>
</evidence>
<dbReference type="Gene3D" id="3.40.50.720">
    <property type="entry name" value="NAD(P)-binding Rossmann-like Domain"/>
    <property type="match status" value="1"/>
</dbReference>
<comment type="subcellular location">
    <subcellularLocation>
        <location evidence="1">Membrane</location>
        <topology evidence="1">Multi-pass membrane protein</topology>
    </subcellularLocation>
</comment>
<dbReference type="Proteomes" id="UP000019494">
    <property type="component" value="Unassembled WGS sequence"/>
</dbReference>
<dbReference type="PANTHER" id="PTHR10057:SF0">
    <property type="entry name" value="TRANSLOCATOR PROTEIN"/>
    <property type="match status" value="1"/>
</dbReference>
<keyword evidence="3" id="KW-0812">Transmembrane</keyword>
<evidence type="ECO:0000313" key="9">
    <source>
        <dbReference type="Proteomes" id="UP000019494"/>
    </source>
</evidence>
<reference evidence="9" key="1">
    <citation type="submission" date="2013-08" db="EMBL/GenBank/DDBJ databases">
        <title>Intrasporangium oryzae NRRL B-24470.</title>
        <authorList>
            <person name="Liu H."/>
            <person name="Wang G."/>
        </authorList>
    </citation>
    <scope>NUCLEOTIDE SEQUENCE [LARGE SCALE GENOMIC DNA]</scope>
    <source>
        <strain evidence="9">Q5-1</strain>
    </source>
</reference>
<dbReference type="OrthoDB" id="9774199at2"/>
<feature type="compositionally biased region" description="Pro residues" evidence="6">
    <location>
        <begin position="1"/>
        <end position="12"/>
    </location>
</feature>
<dbReference type="FunFam" id="1.20.1260.100:FF:000001">
    <property type="entry name" value="translocator protein 2"/>
    <property type="match status" value="1"/>
</dbReference>